<dbReference type="SUPFAM" id="SSF51445">
    <property type="entry name" value="(Trans)glycosidases"/>
    <property type="match status" value="1"/>
</dbReference>
<comment type="pathway">
    <text evidence="3 10">Glycan biosynthesis; glycogen biosynthesis.</text>
</comment>
<dbReference type="PANTHER" id="PTHR43651">
    <property type="entry name" value="1,4-ALPHA-GLUCAN-BRANCHING ENZYME"/>
    <property type="match status" value="1"/>
</dbReference>
<dbReference type="SMART" id="SM00642">
    <property type="entry name" value="Aamy"/>
    <property type="match status" value="1"/>
</dbReference>
<dbReference type="InterPro" id="IPR037439">
    <property type="entry name" value="Branching_enzy"/>
</dbReference>
<dbReference type="PIRSF" id="PIRSF000463">
    <property type="entry name" value="GlgB"/>
    <property type="match status" value="1"/>
</dbReference>
<sequence length="719" mass="80704">MTGAMLDHWVVEAICRGEHGDPFAVLGPHPGELGVWLRSWQPEACRVEVTDALGAPLAVLDQLDARGLFAGCLPSLPPHYRLRVAWQAVQLELDDPYRFPPQLSAEAMWHIGEGSHRQLWQTLGAHPQCLDGIDGTLFCVWAPNAKRVSVVGDFNFWNGAAHPMRLRRECGVWELFLPGVAAGEKYKFEVLDWDGVALQKADPFAFAAELRPANASVVTKLPPALPARQRQGGLDQPVSIYEVHLGSWRRRADGGWLSYRELADTLVPYVREMGFSHIELLPVSEHPFDGSWGYQPTGLYAPSARFGTPADFRHFVETAHAAGLGVLLDWVPGHFPADEHGLACFDGTHLYEHADPREGFHRDWHTLIYNYGRREVANYLSANALFWLSQYGLDGLRVDAVASMLYRDYSRADGEWVPNVHGGRENLEAIAFLRQTNHWVGVAEPGAITLAEESTAFPQVSRPPEHGGLGFHYKWNLGWMHDTLDYMRREPVHRSHHHGQLGLGLTYAFSENYVLPLSHDEVVHGKGSLLGKMPGDDWQRYANLRAYLGYMWAHPGKKLLFMGGEFAQQAEWNHDASLDWHLLEDERHAGMQRLVRDLNCCYRQETALHRLDCDPAGFEWICWDDQTNSVLSFVRHDGQGGMVLVVCNFTPEVRTGYRVGVPQAGCWVEILNTDSRHYGGSDVGNGDAHSEPQPGHGRTHTVALTLGPLATQFFRWMPS</sequence>
<dbReference type="HAMAP" id="MF_00685">
    <property type="entry name" value="GlgB"/>
    <property type="match status" value="1"/>
</dbReference>
<organism evidence="12 13">
    <name type="scientific">Chitinimonas viridis</name>
    <dbReference type="NCBI Taxonomy" id="664880"/>
    <lineage>
        <taxon>Bacteria</taxon>
        <taxon>Pseudomonadati</taxon>
        <taxon>Pseudomonadota</taxon>
        <taxon>Betaproteobacteria</taxon>
        <taxon>Neisseriales</taxon>
        <taxon>Chitinibacteraceae</taxon>
        <taxon>Chitinimonas</taxon>
    </lineage>
</organism>
<comment type="similarity">
    <text evidence="4 10">Belongs to the glycosyl hydrolase 13 family. GlgB subfamily.</text>
</comment>
<protein>
    <recommendedName>
        <fullName evidence="10">1,4-alpha-glucan branching enzyme GlgB</fullName>
        <ecNumber evidence="10">2.4.1.18</ecNumber>
    </recommendedName>
    <alternativeName>
        <fullName evidence="10">1,4-alpha-D-glucan:1,4-alpha-D-glucan 6-glucosyl-transferase</fullName>
    </alternativeName>
    <alternativeName>
        <fullName evidence="10">Alpha-(1-&gt;4)-glucan branching enzyme</fullName>
    </alternativeName>
    <alternativeName>
        <fullName evidence="10">Glycogen branching enzyme</fullName>
        <shortName evidence="10">BE</shortName>
    </alternativeName>
</protein>
<evidence type="ECO:0000313" key="12">
    <source>
        <dbReference type="EMBL" id="MDN3576526.1"/>
    </source>
</evidence>
<dbReference type="Pfam" id="PF22019">
    <property type="entry name" value="GlgB_N"/>
    <property type="match status" value="1"/>
</dbReference>
<evidence type="ECO:0000256" key="9">
    <source>
        <dbReference type="ARBA" id="ARBA00023277"/>
    </source>
</evidence>
<dbReference type="Pfam" id="PF00128">
    <property type="entry name" value="Alpha-amylase"/>
    <property type="match status" value="1"/>
</dbReference>
<keyword evidence="5 10" id="KW-0321">Glycogen metabolism</keyword>
<comment type="caution">
    <text evidence="12">The sequence shown here is derived from an EMBL/GenBank/DDBJ whole genome shotgun (WGS) entry which is preliminary data.</text>
</comment>
<comment type="catalytic activity">
    <reaction evidence="1 10">
        <text>Transfers a segment of a (1-&gt;4)-alpha-D-glucan chain to a primary hydroxy group in a similar glucan chain.</text>
        <dbReference type="EC" id="2.4.1.18"/>
    </reaction>
</comment>
<accession>A0ABT8B4D9</accession>
<evidence type="ECO:0000256" key="7">
    <source>
        <dbReference type="ARBA" id="ARBA00022679"/>
    </source>
</evidence>
<dbReference type="Gene3D" id="2.60.40.1180">
    <property type="entry name" value="Golgi alpha-mannosidase II"/>
    <property type="match status" value="1"/>
</dbReference>
<keyword evidence="8 10" id="KW-0320">Glycogen biosynthesis</keyword>
<dbReference type="InterPro" id="IPR004193">
    <property type="entry name" value="Glyco_hydro_13_N"/>
</dbReference>
<dbReference type="RefSeq" id="WP_290332087.1">
    <property type="nucleotide sequence ID" value="NZ_JAUFPU010000005.1"/>
</dbReference>
<dbReference type="InterPro" id="IPR006407">
    <property type="entry name" value="GlgB"/>
</dbReference>
<evidence type="ECO:0000256" key="8">
    <source>
        <dbReference type="ARBA" id="ARBA00023056"/>
    </source>
</evidence>
<dbReference type="NCBIfam" id="TIGR01515">
    <property type="entry name" value="branching_enzym"/>
    <property type="match status" value="1"/>
</dbReference>
<dbReference type="InterPro" id="IPR013780">
    <property type="entry name" value="Glyco_hydro_b"/>
</dbReference>
<dbReference type="InterPro" id="IPR014756">
    <property type="entry name" value="Ig_E-set"/>
</dbReference>
<feature type="active site" description="Proton donor" evidence="10">
    <location>
        <position position="452"/>
    </location>
</feature>
<dbReference type="EMBL" id="JAUFPU010000005">
    <property type="protein sequence ID" value="MDN3576526.1"/>
    <property type="molecule type" value="Genomic_DNA"/>
</dbReference>
<reference evidence="12" key="1">
    <citation type="journal article" date="2014" name="Int. J. Syst. Evol. Microbiol.">
        <title>Complete genome of a new Firmicutes species belonging to the dominant human colonic microbiota ('Ruminococcus bicirculans') reveals two chromosomes and a selective capacity to utilize plant glucans.</title>
        <authorList>
            <consortium name="NISC Comparative Sequencing Program"/>
            <person name="Wegmann U."/>
            <person name="Louis P."/>
            <person name="Goesmann A."/>
            <person name="Henrissat B."/>
            <person name="Duncan S.H."/>
            <person name="Flint H.J."/>
        </authorList>
    </citation>
    <scope>NUCLEOTIDE SEQUENCE</scope>
    <source>
        <strain evidence="12">CECT 7703</strain>
    </source>
</reference>
<dbReference type="InterPro" id="IPR006048">
    <property type="entry name" value="A-amylase/branching_C"/>
</dbReference>
<dbReference type="CDD" id="cd11322">
    <property type="entry name" value="AmyAc_Glg_BE"/>
    <property type="match status" value="1"/>
</dbReference>
<dbReference type="InterPro" id="IPR054169">
    <property type="entry name" value="GlgB_N"/>
</dbReference>
<name>A0ABT8B4D9_9NEIS</name>
<evidence type="ECO:0000256" key="10">
    <source>
        <dbReference type="HAMAP-Rule" id="MF_00685"/>
    </source>
</evidence>
<feature type="domain" description="Glycosyl hydrolase family 13 catalytic" evidence="11">
    <location>
        <begin position="242"/>
        <end position="587"/>
    </location>
</feature>
<dbReference type="InterPro" id="IPR044143">
    <property type="entry name" value="GlgB_N_E_set_prok"/>
</dbReference>
<proteinExistence type="inferred from homology"/>
<evidence type="ECO:0000256" key="5">
    <source>
        <dbReference type="ARBA" id="ARBA00022600"/>
    </source>
</evidence>
<evidence type="ECO:0000256" key="4">
    <source>
        <dbReference type="ARBA" id="ARBA00009000"/>
    </source>
</evidence>
<dbReference type="NCBIfam" id="NF003811">
    <property type="entry name" value="PRK05402.1"/>
    <property type="match status" value="1"/>
</dbReference>
<gene>
    <name evidence="10 12" type="primary">glgB</name>
    <name evidence="12" type="ORF">QWZ03_07075</name>
</gene>
<dbReference type="Pfam" id="PF02922">
    <property type="entry name" value="CBM_48"/>
    <property type="match status" value="1"/>
</dbReference>
<keyword evidence="9 10" id="KW-0119">Carbohydrate metabolism</keyword>
<dbReference type="Pfam" id="PF02806">
    <property type="entry name" value="Alpha-amylase_C"/>
    <property type="match status" value="1"/>
</dbReference>
<dbReference type="Gene3D" id="2.60.40.10">
    <property type="entry name" value="Immunoglobulins"/>
    <property type="match status" value="1"/>
</dbReference>
<keyword evidence="6 10" id="KW-0328">Glycosyltransferase</keyword>
<keyword evidence="13" id="KW-1185">Reference proteome</keyword>
<dbReference type="SUPFAM" id="SSF81296">
    <property type="entry name" value="E set domains"/>
    <property type="match status" value="2"/>
</dbReference>
<dbReference type="SUPFAM" id="SSF51011">
    <property type="entry name" value="Glycosyl hydrolase domain"/>
    <property type="match status" value="1"/>
</dbReference>
<comment type="subunit">
    <text evidence="10">Monomer.</text>
</comment>
<dbReference type="PANTHER" id="PTHR43651:SF3">
    <property type="entry name" value="1,4-ALPHA-GLUCAN-BRANCHING ENZYME"/>
    <property type="match status" value="1"/>
</dbReference>
<feature type="active site" description="Nucleophile" evidence="10">
    <location>
        <position position="399"/>
    </location>
</feature>
<evidence type="ECO:0000259" key="11">
    <source>
        <dbReference type="SMART" id="SM00642"/>
    </source>
</evidence>
<evidence type="ECO:0000256" key="3">
    <source>
        <dbReference type="ARBA" id="ARBA00004964"/>
    </source>
</evidence>
<dbReference type="InterPro" id="IPR006047">
    <property type="entry name" value="GH13_cat_dom"/>
</dbReference>
<dbReference type="InterPro" id="IPR013783">
    <property type="entry name" value="Ig-like_fold"/>
</dbReference>
<evidence type="ECO:0000256" key="1">
    <source>
        <dbReference type="ARBA" id="ARBA00000826"/>
    </source>
</evidence>
<dbReference type="NCBIfam" id="NF008967">
    <property type="entry name" value="PRK12313.1"/>
    <property type="match status" value="1"/>
</dbReference>
<dbReference type="Proteomes" id="UP001180081">
    <property type="component" value="Unassembled WGS sequence"/>
</dbReference>
<dbReference type="Gene3D" id="3.20.20.80">
    <property type="entry name" value="Glycosidases"/>
    <property type="match status" value="1"/>
</dbReference>
<dbReference type="GO" id="GO:0003844">
    <property type="term" value="F:1,4-alpha-glucan branching enzyme activity"/>
    <property type="evidence" value="ECO:0007669"/>
    <property type="project" value="UniProtKB-EC"/>
</dbReference>
<keyword evidence="7 10" id="KW-0808">Transferase</keyword>
<evidence type="ECO:0000256" key="2">
    <source>
        <dbReference type="ARBA" id="ARBA00002953"/>
    </source>
</evidence>
<dbReference type="CDD" id="cd02855">
    <property type="entry name" value="E_set_GBE_prok_N"/>
    <property type="match status" value="1"/>
</dbReference>
<dbReference type="InterPro" id="IPR017853">
    <property type="entry name" value="GH"/>
</dbReference>
<dbReference type="EC" id="2.4.1.18" evidence="10"/>
<reference evidence="12" key="2">
    <citation type="submission" date="2023-06" db="EMBL/GenBank/DDBJ databases">
        <authorList>
            <person name="Lucena T."/>
            <person name="Sun Q."/>
        </authorList>
    </citation>
    <scope>NUCLEOTIDE SEQUENCE</scope>
    <source>
        <strain evidence="12">CECT 7703</strain>
    </source>
</reference>
<evidence type="ECO:0000256" key="6">
    <source>
        <dbReference type="ARBA" id="ARBA00022676"/>
    </source>
</evidence>
<comment type="function">
    <text evidence="2 10">Catalyzes the formation of the alpha-1,6-glucosidic linkages in glycogen by scission of a 1,4-alpha-linked oligosaccharide from growing alpha-1,4-glucan chains and the subsequent attachment of the oligosaccharide to the alpha-1,6 position.</text>
</comment>
<evidence type="ECO:0000313" key="13">
    <source>
        <dbReference type="Proteomes" id="UP001180081"/>
    </source>
</evidence>